<comment type="caution">
    <text evidence="2">The sequence shown here is derived from an EMBL/GenBank/DDBJ whole genome shotgun (WGS) entry which is preliminary data.</text>
</comment>
<evidence type="ECO:0000313" key="2">
    <source>
        <dbReference type="EMBL" id="KAK4423201.1"/>
    </source>
</evidence>
<feature type="compositionally biased region" description="Pro residues" evidence="1">
    <location>
        <begin position="466"/>
        <end position="476"/>
    </location>
</feature>
<dbReference type="InterPro" id="IPR025322">
    <property type="entry name" value="PADRE_dom"/>
</dbReference>
<dbReference type="Proteomes" id="UP001293254">
    <property type="component" value="Unassembled WGS sequence"/>
</dbReference>
<accession>A0AAE2CIA2</accession>
<feature type="region of interest" description="Disordered" evidence="1">
    <location>
        <begin position="452"/>
        <end position="479"/>
    </location>
</feature>
<keyword evidence="3" id="KW-1185">Reference proteome</keyword>
<proteinExistence type="predicted"/>
<dbReference type="PANTHER" id="PTHR33148">
    <property type="entry name" value="PLASTID MOVEMENT IMPAIRED PROTEIN-RELATED"/>
    <property type="match status" value="1"/>
</dbReference>
<sequence>MGNCLFGGMGDGHQSVIRVATSNGGVMEFHAPITVESITDEFPGHGIFRSHDLFWNPLPHSQELLVGQSYCLLPLTDHTNGGLTPGRLGCVRSNSTPQQVAAPQYRMSFDSRGLEKRPPEDIQAGIGRRGFWKVKVVIRPEQLLEILSEEGKTDELIESVRTVAKCGSVFAGGFSDQWSLSSSKNTTTSNKDSLLNDVSPAHSVRVLAAPLHIPPSARVSIDDASPPSSDLTPRVCPSVAPPSCNVSPSSLPLIRDVSPPPSLKQPPSPLLPLQSAQGLCGMVDVVNFPRQLCHHPYVPPRLSLRFTSPSFNRRTRTPHSHSAPRGVCVVTHIAVLHRQPASAQINASIPLSIPRRPLADKQFPLRSVHAASRAACLCASHNHSLVAGSDAGDRASDHLHILTTPLSTTTHRSTTNLNRTESYLTTSKSVHHQPSSGDVLVMTASSTDILPQAKNQLPPADSPTAAPQPSPTPAVPPAKRTYSNVVQNNTVASLHFDPNRAAKKNIPGRGICCHG</sequence>
<dbReference type="Pfam" id="PF14009">
    <property type="entry name" value="PADRE"/>
    <property type="match status" value="1"/>
</dbReference>
<reference evidence="2" key="1">
    <citation type="submission" date="2020-06" db="EMBL/GenBank/DDBJ databases">
        <authorList>
            <person name="Li T."/>
            <person name="Hu X."/>
            <person name="Zhang T."/>
            <person name="Song X."/>
            <person name="Zhang H."/>
            <person name="Dai N."/>
            <person name="Sheng W."/>
            <person name="Hou X."/>
            <person name="Wei L."/>
        </authorList>
    </citation>
    <scope>NUCLEOTIDE SEQUENCE</scope>
    <source>
        <strain evidence="2">3651</strain>
        <tissue evidence="2">Leaf</tissue>
    </source>
</reference>
<evidence type="ECO:0000313" key="3">
    <source>
        <dbReference type="Proteomes" id="UP001293254"/>
    </source>
</evidence>
<gene>
    <name evidence="2" type="ORF">Salat_1902900</name>
</gene>
<dbReference type="EMBL" id="JACGWO010000007">
    <property type="protein sequence ID" value="KAK4423201.1"/>
    <property type="molecule type" value="Genomic_DNA"/>
</dbReference>
<dbReference type="PANTHER" id="PTHR33148:SF48">
    <property type="entry name" value="DUF4228 DOMAIN PROTEIN"/>
    <property type="match status" value="1"/>
</dbReference>
<dbReference type="AlphaFoldDB" id="A0AAE2CIA2"/>
<feature type="compositionally biased region" description="Pro residues" evidence="1">
    <location>
        <begin position="258"/>
        <end position="268"/>
    </location>
</feature>
<evidence type="ECO:0000256" key="1">
    <source>
        <dbReference type="SAM" id="MobiDB-lite"/>
    </source>
</evidence>
<organism evidence="2 3">
    <name type="scientific">Sesamum alatum</name>
    <dbReference type="NCBI Taxonomy" id="300844"/>
    <lineage>
        <taxon>Eukaryota</taxon>
        <taxon>Viridiplantae</taxon>
        <taxon>Streptophyta</taxon>
        <taxon>Embryophyta</taxon>
        <taxon>Tracheophyta</taxon>
        <taxon>Spermatophyta</taxon>
        <taxon>Magnoliopsida</taxon>
        <taxon>eudicotyledons</taxon>
        <taxon>Gunneridae</taxon>
        <taxon>Pentapetalae</taxon>
        <taxon>asterids</taxon>
        <taxon>lamiids</taxon>
        <taxon>Lamiales</taxon>
        <taxon>Pedaliaceae</taxon>
        <taxon>Sesamum</taxon>
    </lineage>
</organism>
<feature type="region of interest" description="Disordered" evidence="1">
    <location>
        <begin position="242"/>
        <end position="268"/>
    </location>
</feature>
<name>A0AAE2CIA2_9LAMI</name>
<reference evidence="2" key="2">
    <citation type="journal article" date="2024" name="Plant">
        <title>Genomic evolution and insights into agronomic trait innovations of Sesamum species.</title>
        <authorList>
            <person name="Miao H."/>
            <person name="Wang L."/>
            <person name="Qu L."/>
            <person name="Liu H."/>
            <person name="Sun Y."/>
            <person name="Le M."/>
            <person name="Wang Q."/>
            <person name="Wei S."/>
            <person name="Zheng Y."/>
            <person name="Lin W."/>
            <person name="Duan Y."/>
            <person name="Cao H."/>
            <person name="Xiong S."/>
            <person name="Wang X."/>
            <person name="Wei L."/>
            <person name="Li C."/>
            <person name="Ma Q."/>
            <person name="Ju M."/>
            <person name="Zhao R."/>
            <person name="Li G."/>
            <person name="Mu C."/>
            <person name="Tian Q."/>
            <person name="Mei H."/>
            <person name="Zhang T."/>
            <person name="Gao T."/>
            <person name="Zhang H."/>
        </authorList>
    </citation>
    <scope>NUCLEOTIDE SEQUENCE</scope>
    <source>
        <strain evidence="2">3651</strain>
    </source>
</reference>
<protein>
    <submittedName>
        <fullName evidence="2">Uncharacterized protein</fullName>
    </submittedName>
</protein>